<comment type="caution">
    <text evidence="1">The sequence shown here is derived from an EMBL/GenBank/DDBJ whole genome shotgun (WGS) entry which is preliminary data.</text>
</comment>
<dbReference type="Proteomes" id="UP000078406">
    <property type="component" value="Unassembled WGS sequence"/>
</dbReference>
<dbReference type="RefSeq" id="WP_054962177.1">
    <property type="nucleotide sequence ID" value="NZ_LLEI02000021.1"/>
</dbReference>
<name>A0A177Y320_9VIBR</name>
<evidence type="ECO:0000313" key="1">
    <source>
        <dbReference type="EMBL" id="OAJ95221.1"/>
    </source>
</evidence>
<organism evidence="1 2">
    <name type="scientific">Vibrio bivalvicida</name>
    <dbReference type="NCBI Taxonomy" id="1276888"/>
    <lineage>
        <taxon>Bacteria</taxon>
        <taxon>Pseudomonadati</taxon>
        <taxon>Pseudomonadota</taxon>
        <taxon>Gammaproteobacteria</taxon>
        <taxon>Vibrionales</taxon>
        <taxon>Vibrionaceae</taxon>
        <taxon>Vibrio</taxon>
        <taxon>Vibrio oreintalis group</taxon>
    </lineage>
</organism>
<dbReference type="AlphaFoldDB" id="A0A177Y320"/>
<dbReference type="InterPro" id="IPR038147">
    <property type="entry name" value="Cox_sf"/>
</dbReference>
<dbReference type="Gene3D" id="6.10.200.10">
    <property type="entry name" value="Regulatory phage protein Cox"/>
    <property type="match status" value="1"/>
</dbReference>
<protein>
    <recommendedName>
        <fullName evidence="3">DNA-binding protein</fullName>
    </recommendedName>
</protein>
<accession>A0A177Y320</accession>
<gene>
    <name evidence="1" type="ORF">APB76_08030</name>
</gene>
<evidence type="ECO:0008006" key="3">
    <source>
        <dbReference type="Google" id="ProtNLM"/>
    </source>
</evidence>
<reference evidence="1 2" key="1">
    <citation type="journal article" date="2016" name="Syst. Appl. Microbiol.">
        <title>Vibrio bivalvicida sp. nov., a novel larval pathogen for bivalve molluscs reared in a hatchery.</title>
        <authorList>
            <person name="Dubert J."/>
            <person name="Romalde J.L."/>
            <person name="Prado S."/>
            <person name="Barja J.L."/>
        </authorList>
    </citation>
    <scope>NUCLEOTIDE SEQUENCE [LARGE SCALE GENOMIC DNA]</scope>
    <source>
        <strain evidence="1 2">605</strain>
    </source>
</reference>
<proteinExistence type="predicted"/>
<evidence type="ECO:0000313" key="2">
    <source>
        <dbReference type="Proteomes" id="UP000078406"/>
    </source>
</evidence>
<dbReference type="EMBL" id="LLEI02000021">
    <property type="protein sequence ID" value="OAJ95221.1"/>
    <property type="molecule type" value="Genomic_DNA"/>
</dbReference>
<sequence length="70" mass="8047">MLSYQVVLNTPFMTYDQYSQFSGMPKRTIMDWVSDGRLPIKAKSKPKETPFINMVALLEMATREAMQNLG</sequence>